<evidence type="ECO:0000313" key="2">
    <source>
        <dbReference type="Proteomes" id="UP001224622"/>
    </source>
</evidence>
<comment type="caution">
    <text evidence="1">The sequence shown here is derived from an EMBL/GenBank/DDBJ whole genome shotgun (WGS) entry which is preliminary data.</text>
</comment>
<dbReference type="RefSeq" id="WP_309046456.1">
    <property type="nucleotide sequence ID" value="NZ_JAVIGA010000001.1"/>
</dbReference>
<gene>
    <name evidence="1" type="ORF">RDT67_01080</name>
</gene>
<reference evidence="1" key="1">
    <citation type="submission" date="2023-08" db="EMBL/GenBank/DDBJ databases">
        <title>The Comparative Genomic Analysis of Yersiniaceae from Polar Regions.</title>
        <authorList>
            <person name="Goncharov A."/>
            <person name="Aslanov B."/>
            <person name="Kolodzhieva V."/>
            <person name="Azarov D."/>
            <person name="Mochov A."/>
            <person name="Lebedeva E."/>
        </authorList>
    </citation>
    <scope>NUCLEOTIDE SEQUENCE</scope>
    <source>
        <strain evidence="1">Vf</strain>
    </source>
</reference>
<dbReference type="PIRSF" id="PIRSF034565">
    <property type="entry name" value="UCP034565"/>
    <property type="match status" value="1"/>
</dbReference>
<evidence type="ECO:0008006" key="3">
    <source>
        <dbReference type="Google" id="ProtNLM"/>
    </source>
</evidence>
<dbReference type="AlphaFoldDB" id="A0AAJ1Y797"/>
<name>A0AAJ1Y797_SERFO</name>
<dbReference type="EMBL" id="JAVIGA010000001">
    <property type="protein sequence ID" value="MDQ9125013.1"/>
    <property type="molecule type" value="Genomic_DNA"/>
</dbReference>
<organism evidence="1 2">
    <name type="scientific">Serratia fonticola</name>
    <dbReference type="NCBI Taxonomy" id="47917"/>
    <lineage>
        <taxon>Bacteria</taxon>
        <taxon>Pseudomonadati</taxon>
        <taxon>Pseudomonadota</taxon>
        <taxon>Gammaproteobacteria</taxon>
        <taxon>Enterobacterales</taxon>
        <taxon>Yersiniaceae</taxon>
        <taxon>Serratia</taxon>
    </lineage>
</organism>
<sequence length="370" mass="41744">METINQRLFDETVAHTLFVSRYATGTSSRMVKLLNQADAELSSRLIMALDDLPPDSFTIRRLEALLGGVKDINQQIYRTLYASLADELNDFSSHEAGFQLSLFDSLLPDVVKQRWPLMGITPQQVYAATMARPFQGRLLSEWGSKLESDRMQKITNAVSMGYLQGETVDHIYRRVRGTRSRNYQDGVLQFGRANATSVIKTAVNHLAAVARTEFATANSDVIDCKQWCSTLDNHTTPTCIIRDRLRYTLDNKPVGHKVPYGAGPGRIHFCCRSTETLVVKSWQDLGIDADDMPEGTRASMDGQVPASTDYRDWILRQPFKRQVEVFGETRARLLRDGGMHPADFFSDKGERLTLQQLREIDEQAFLDAGL</sequence>
<proteinExistence type="predicted"/>
<dbReference type="Proteomes" id="UP001224622">
    <property type="component" value="Unassembled WGS sequence"/>
</dbReference>
<evidence type="ECO:0000313" key="1">
    <source>
        <dbReference type="EMBL" id="MDQ9125013.1"/>
    </source>
</evidence>
<accession>A0AAJ1Y797</accession>
<dbReference type="InterPro" id="IPR017029">
    <property type="entry name" value="Phage_head_put"/>
</dbReference>
<protein>
    <recommendedName>
        <fullName evidence="3">Phage Mu protein F like protein</fullName>
    </recommendedName>
</protein>